<proteinExistence type="predicted"/>
<evidence type="ECO:0000313" key="1">
    <source>
        <dbReference type="EMBL" id="ATU84061.1"/>
    </source>
</evidence>
<accession>A0A2D3I6L7</accession>
<protein>
    <submittedName>
        <fullName evidence="1">ORF1259</fullName>
    </submittedName>
</protein>
<sequence>MVHRFFFRFFFLFFFFHLFCCQCLMRFSADKFCHTPNGQIGYSVSFLPQPFVISSVLIHTTQCLRIK</sequence>
<dbReference type="EMBL" id="MF768985">
    <property type="protein sequence ID" value="ATU84061.1"/>
    <property type="molecule type" value="Genomic_DNA"/>
</dbReference>
<dbReference type="Proteomes" id="UP000267516">
    <property type="component" value="Segment"/>
</dbReference>
<name>A0A2D3I6L7_9VIRU</name>
<reference evidence="1" key="1">
    <citation type="journal article" date="2018" name="Aquaculture">
        <title>Complete genome sequence of a white spot syndrome virus associated with a disease incursion in Australia.</title>
        <authorList>
            <person name="Oakey J."/>
            <person name="Smith C.S."/>
        </authorList>
    </citation>
    <scope>NUCLEOTIDE SEQUENCE [LARGE SCALE GENOMIC DNA]</scope>
    <source>
        <strain evidence="1">WSSV-AU</strain>
    </source>
</reference>
<organism evidence="1">
    <name type="scientific">White spot syndrome virus</name>
    <dbReference type="NCBI Taxonomy" id="342409"/>
    <lineage>
        <taxon>Viruses</taxon>
        <taxon>Viruses incertae sedis</taxon>
        <taxon>Naldaviricetes</taxon>
        <taxon>Nimaviridae</taxon>
        <taxon>Whispovirus</taxon>
    </lineage>
</organism>